<keyword evidence="1" id="KW-0472">Membrane</keyword>
<keyword evidence="1" id="KW-1133">Transmembrane helix</keyword>
<name>A0A3M6U1R5_POCDA</name>
<organism evidence="2 3">
    <name type="scientific">Pocillopora damicornis</name>
    <name type="common">Cauliflower coral</name>
    <name type="synonym">Millepora damicornis</name>
    <dbReference type="NCBI Taxonomy" id="46731"/>
    <lineage>
        <taxon>Eukaryota</taxon>
        <taxon>Metazoa</taxon>
        <taxon>Cnidaria</taxon>
        <taxon>Anthozoa</taxon>
        <taxon>Hexacorallia</taxon>
        <taxon>Scleractinia</taxon>
        <taxon>Astrocoeniina</taxon>
        <taxon>Pocilloporidae</taxon>
        <taxon>Pocillopora</taxon>
    </lineage>
</organism>
<keyword evidence="1" id="KW-0812">Transmembrane</keyword>
<dbReference type="Proteomes" id="UP000275408">
    <property type="component" value="Unassembled WGS sequence"/>
</dbReference>
<evidence type="ECO:0000256" key="1">
    <source>
        <dbReference type="SAM" id="Phobius"/>
    </source>
</evidence>
<feature type="transmembrane region" description="Helical" evidence="1">
    <location>
        <begin position="205"/>
        <end position="226"/>
    </location>
</feature>
<sequence length="252" mass="29562">MFQKEYSSRKGSFIRTIALTKRFTDSAIPGQCPERKTFTRVRTYKEKCIANKSLYIASHNQFIQSTEIFARIPLEFDEDPKGILLKISTTSLHYELGSFNVLKIFEVLVKIFEDLHKIFKDLDRKMEDPLDLYMCSTVISFKTQYYMESDRRKIGIFRSCRGVLTRRFSNSSTFRAVETLFEPVINKKVMFTQDEDKSKNEFAEWYVLWIGVTFGGVNVILTNVLLAKFENIQHFVYFYLLNANNCMPLSRS</sequence>
<protein>
    <submittedName>
        <fullName evidence="2">Uncharacterized protein</fullName>
    </submittedName>
</protein>
<keyword evidence="3" id="KW-1185">Reference proteome</keyword>
<evidence type="ECO:0000313" key="2">
    <source>
        <dbReference type="EMBL" id="RMX47582.1"/>
    </source>
</evidence>
<accession>A0A3M6U1R5</accession>
<proteinExistence type="predicted"/>
<comment type="caution">
    <text evidence="2">The sequence shown here is derived from an EMBL/GenBank/DDBJ whole genome shotgun (WGS) entry which is preliminary data.</text>
</comment>
<gene>
    <name evidence="2" type="ORF">pdam_00018999</name>
</gene>
<reference evidence="2 3" key="1">
    <citation type="journal article" date="2018" name="Sci. Rep.">
        <title>Comparative analysis of the Pocillopora damicornis genome highlights role of immune system in coral evolution.</title>
        <authorList>
            <person name="Cunning R."/>
            <person name="Bay R.A."/>
            <person name="Gillette P."/>
            <person name="Baker A.C."/>
            <person name="Traylor-Knowles N."/>
        </authorList>
    </citation>
    <scope>NUCLEOTIDE SEQUENCE [LARGE SCALE GENOMIC DNA]</scope>
    <source>
        <strain evidence="2">RSMAS</strain>
        <tissue evidence="2">Whole animal</tissue>
    </source>
</reference>
<evidence type="ECO:0000313" key="3">
    <source>
        <dbReference type="Proteomes" id="UP000275408"/>
    </source>
</evidence>
<dbReference type="EMBL" id="RCHS01002410">
    <property type="protein sequence ID" value="RMX47582.1"/>
    <property type="molecule type" value="Genomic_DNA"/>
</dbReference>
<dbReference type="AlphaFoldDB" id="A0A3M6U1R5"/>